<evidence type="ECO:0000313" key="4">
    <source>
        <dbReference type="Proteomes" id="UP001605036"/>
    </source>
</evidence>
<dbReference type="InterPro" id="IPR029058">
    <property type="entry name" value="AB_hydrolase_fold"/>
</dbReference>
<feature type="region of interest" description="Disordered" evidence="1">
    <location>
        <begin position="36"/>
        <end position="57"/>
    </location>
</feature>
<dbReference type="EMBL" id="JBHFFA010000002">
    <property type="protein sequence ID" value="KAL2644534.1"/>
    <property type="molecule type" value="Genomic_DNA"/>
</dbReference>
<feature type="domain" description="Alpha/beta hydrolase fold-3" evidence="2">
    <location>
        <begin position="228"/>
        <end position="446"/>
    </location>
</feature>
<sequence length="478" mass="52864">MASAALEFLRVGRRYELHVLPESIDAQDSVWEGNGLRSRSAGNRAKPGRGESTAEEIEEEETRAAAAFVGAFEFEERRTAPGAAVDEKPSKFLLIQIFRFVHVRLIGALGPLAGNRGRFLQLDLKVIQMAISACLLDVPVNNPKLKVPVGLKVIGEVVKGLNSLTRRKDGTINRQLADLLEIKVGPSEKPVNGVSSKDVVIDEETNVWVRVFIPEICESSGNQKVPVMVYYHGGGFGVLCANMIVYDRMCRRLARGCKMVVVSVNYRRAPEHRFPIAYDDSFKALEWLQSPRSASHLPPTVDVSRTFLCGDSAGGNIVHFTGCRAAETDLSPLKVTGMILLQPYLGSEARVPSEINLVNVPIISVDATDWHWKAYLPEGANRDHPACNVFGPFSRDISGLDLPPMFVVVGTLDVLMDHQLIYAQKMQEIGKHVKMKIYDGGIHGFYFLEHVGIALRCMNDINDFCQSCLLVQPIRIDV</sequence>
<name>A0ABD1Z9R2_9MARC</name>
<keyword evidence="4" id="KW-1185">Reference proteome</keyword>
<dbReference type="InterPro" id="IPR013094">
    <property type="entry name" value="AB_hydrolase_3"/>
</dbReference>
<comment type="caution">
    <text evidence="3">The sequence shown here is derived from an EMBL/GenBank/DDBJ whole genome shotgun (WGS) entry which is preliminary data.</text>
</comment>
<dbReference type="Gene3D" id="3.40.50.1820">
    <property type="entry name" value="alpha/beta hydrolase"/>
    <property type="match status" value="1"/>
</dbReference>
<organism evidence="3 4">
    <name type="scientific">Riccia fluitans</name>
    <dbReference type="NCBI Taxonomy" id="41844"/>
    <lineage>
        <taxon>Eukaryota</taxon>
        <taxon>Viridiplantae</taxon>
        <taxon>Streptophyta</taxon>
        <taxon>Embryophyta</taxon>
        <taxon>Marchantiophyta</taxon>
        <taxon>Marchantiopsida</taxon>
        <taxon>Marchantiidae</taxon>
        <taxon>Marchantiales</taxon>
        <taxon>Ricciaceae</taxon>
        <taxon>Riccia</taxon>
    </lineage>
</organism>
<dbReference type="SUPFAM" id="SSF53474">
    <property type="entry name" value="alpha/beta-Hydrolases"/>
    <property type="match status" value="1"/>
</dbReference>
<dbReference type="Proteomes" id="UP001605036">
    <property type="component" value="Unassembled WGS sequence"/>
</dbReference>
<evidence type="ECO:0000313" key="3">
    <source>
        <dbReference type="EMBL" id="KAL2644534.1"/>
    </source>
</evidence>
<dbReference type="AlphaFoldDB" id="A0ABD1Z9R2"/>
<protein>
    <recommendedName>
        <fullName evidence="2">Alpha/beta hydrolase fold-3 domain-containing protein</fullName>
    </recommendedName>
</protein>
<proteinExistence type="predicted"/>
<reference evidence="3 4" key="1">
    <citation type="submission" date="2024-09" db="EMBL/GenBank/DDBJ databases">
        <title>Chromosome-scale assembly of Riccia fluitans.</title>
        <authorList>
            <person name="Paukszto L."/>
            <person name="Sawicki J."/>
            <person name="Karawczyk K."/>
            <person name="Piernik-Szablinska J."/>
            <person name="Szczecinska M."/>
            <person name="Mazdziarz M."/>
        </authorList>
    </citation>
    <scope>NUCLEOTIDE SEQUENCE [LARGE SCALE GENOMIC DNA]</scope>
    <source>
        <strain evidence="3">Rf_01</strain>
        <tissue evidence="3">Aerial parts of the thallus</tissue>
    </source>
</reference>
<accession>A0ABD1Z9R2</accession>
<dbReference type="PANTHER" id="PTHR23024:SF24">
    <property type="entry name" value="ALPHA_BETA HYDROLASE FOLD-3 DOMAIN-CONTAINING PROTEIN"/>
    <property type="match status" value="1"/>
</dbReference>
<dbReference type="InterPro" id="IPR050466">
    <property type="entry name" value="Carboxylest/Gibb_receptor"/>
</dbReference>
<dbReference type="Pfam" id="PF07859">
    <property type="entry name" value="Abhydrolase_3"/>
    <property type="match status" value="1"/>
</dbReference>
<evidence type="ECO:0000256" key="1">
    <source>
        <dbReference type="SAM" id="MobiDB-lite"/>
    </source>
</evidence>
<dbReference type="PANTHER" id="PTHR23024">
    <property type="entry name" value="ARYLACETAMIDE DEACETYLASE"/>
    <property type="match status" value="1"/>
</dbReference>
<gene>
    <name evidence="3" type="ORF">R1flu_012121</name>
</gene>
<evidence type="ECO:0000259" key="2">
    <source>
        <dbReference type="Pfam" id="PF07859"/>
    </source>
</evidence>